<dbReference type="PROSITE" id="PS50023">
    <property type="entry name" value="LIM_DOMAIN_2"/>
    <property type="match status" value="2"/>
</dbReference>
<feature type="domain" description="LIM zinc-binding" evidence="7">
    <location>
        <begin position="139"/>
        <end position="201"/>
    </location>
</feature>
<name>A0A7R8UZ31_HERIL</name>
<dbReference type="PANTHER" id="PTHR45787">
    <property type="entry name" value="LD11652P"/>
    <property type="match status" value="1"/>
</dbReference>
<feature type="region of interest" description="Disordered" evidence="6">
    <location>
        <begin position="226"/>
        <end position="284"/>
    </location>
</feature>
<dbReference type="SUPFAM" id="SSF57716">
    <property type="entry name" value="Glucocorticoid receptor-like (DNA-binding domain)"/>
    <property type="match status" value="3"/>
</dbReference>
<keyword evidence="1 5" id="KW-0479">Metal-binding</keyword>
<dbReference type="InterPro" id="IPR050945">
    <property type="entry name" value="LMO_RBTN_TF"/>
</dbReference>
<dbReference type="SMART" id="SM00132">
    <property type="entry name" value="LIM"/>
    <property type="match status" value="2"/>
</dbReference>
<dbReference type="EMBL" id="LR899013">
    <property type="protein sequence ID" value="CAD7089785.1"/>
    <property type="molecule type" value="Genomic_DNA"/>
</dbReference>
<dbReference type="Gene3D" id="2.10.110.10">
    <property type="entry name" value="Cysteine Rich Protein"/>
    <property type="match status" value="2"/>
</dbReference>
<keyword evidence="9" id="KW-1185">Reference proteome</keyword>
<sequence>MIAMDLKIGGWLNERSLQWKLMKDSEEVNCCKQLHLAESKTVTIVVDTGNYMMTMDVTKTEPTSGPNNSTNQSHQLCAGCGKHIQDRYLLRALDLLWHEDCLKCGCCDCRLGEVGSTLYTKGNLMLCKRDYLRLFGSTGYCAACTKVIPAFEMVMRARNNVYHLECFACHQCNHRFCVGDRFYLCDNKILCEYDYEERLVFASMANHPMMKRQANSLAQNSPPIGLLGGGAGGGGGPQSGGGGAGGQGGQRTPGDHNNNGPQTAGTGGPFGTPTHMKSSLGASS</sequence>
<gene>
    <name evidence="8" type="ORF">HERILL_LOCUS12312</name>
</gene>
<evidence type="ECO:0000256" key="4">
    <source>
        <dbReference type="ARBA" id="ARBA00023038"/>
    </source>
</evidence>
<dbReference type="PANTHER" id="PTHR45787:SF12">
    <property type="entry name" value="BEADEX, ISOFORM D"/>
    <property type="match status" value="1"/>
</dbReference>
<evidence type="ECO:0000256" key="2">
    <source>
        <dbReference type="ARBA" id="ARBA00022737"/>
    </source>
</evidence>
<dbReference type="OrthoDB" id="6352355at2759"/>
<dbReference type="AlphaFoldDB" id="A0A7R8UZ31"/>
<evidence type="ECO:0000256" key="1">
    <source>
        <dbReference type="ARBA" id="ARBA00022723"/>
    </source>
</evidence>
<dbReference type="GO" id="GO:0005634">
    <property type="term" value="C:nucleus"/>
    <property type="evidence" value="ECO:0007669"/>
    <property type="project" value="TreeGrafter"/>
</dbReference>
<feature type="compositionally biased region" description="Polar residues" evidence="6">
    <location>
        <begin position="275"/>
        <end position="284"/>
    </location>
</feature>
<accession>A0A7R8UZ31</accession>
<dbReference type="Pfam" id="PF00412">
    <property type="entry name" value="LIM"/>
    <property type="match status" value="2"/>
</dbReference>
<evidence type="ECO:0000313" key="8">
    <source>
        <dbReference type="EMBL" id="CAD7089785.1"/>
    </source>
</evidence>
<feature type="compositionally biased region" description="Gly residues" evidence="6">
    <location>
        <begin position="226"/>
        <end position="251"/>
    </location>
</feature>
<organism evidence="8 9">
    <name type="scientific">Hermetia illucens</name>
    <name type="common">Black soldier fly</name>
    <dbReference type="NCBI Taxonomy" id="343691"/>
    <lineage>
        <taxon>Eukaryota</taxon>
        <taxon>Metazoa</taxon>
        <taxon>Ecdysozoa</taxon>
        <taxon>Arthropoda</taxon>
        <taxon>Hexapoda</taxon>
        <taxon>Insecta</taxon>
        <taxon>Pterygota</taxon>
        <taxon>Neoptera</taxon>
        <taxon>Endopterygota</taxon>
        <taxon>Diptera</taxon>
        <taxon>Brachycera</taxon>
        <taxon>Stratiomyomorpha</taxon>
        <taxon>Stratiomyidae</taxon>
        <taxon>Hermetiinae</taxon>
        <taxon>Hermetia</taxon>
    </lineage>
</organism>
<evidence type="ECO:0000259" key="7">
    <source>
        <dbReference type="PROSITE" id="PS50023"/>
    </source>
</evidence>
<dbReference type="CDD" id="cd09388">
    <property type="entry name" value="LIM1_LMO1_LMO3"/>
    <property type="match status" value="1"/>
</dbReference>
<dbReference type="InParanoid" id="A0A7R8UZ31"/>
<dbReference type="GO" id="GO:0045944">
    <property type="term" value="P:positive regulation of transcription by RNA polymerase II"/>
    <property type="evidence" value="ECO:0007669"/>
    <property type="project" value="TreeGrafter"/>
</dbReference>
<keyword evidence="4 5" id="KW-0440">LIM domain</keyword>
<protein>
    <recommendedName>
        <fullName evidence="7">LIM zinc-binding domain-containing protein</fullName>
    </recommendedName>
</protein>
<evidence type="ECO:0000313" key="9">
    <source>
        <dbReference type="Proteomes" id="UP000594454"/>
    </source>
</evidence>
<dbReference type="FunFam" id="2.10.110.10:FF:000016">
    <property type="entry name" value="LIM domain only 3"/>
    <property type="match status" value="1"/>
</dbReference>
<proteinExistence type="predicted"/>
<dbReference type="FunFam" id="2.10.110.10:FF:000015">
    <property type="entry name" value="LIM domain only 3"/>
    <property type="match status" value="1"/>
</dbReference>
<dbReference type="InterPro" id="IPR001781">
    <property type="entry name" value="Znf_LIM"/>
</dbReference>
<dbReference type="FunCoup" id="A0A7R8UZ31">
    <property type="interactions" value="238"/>
</dbReference>
<feature type="domain" description="LIM zinc-binding" evidence="7">
    <location>
        <begin position="75"/>
        <end position="137"/>
    </location>
</feature>
<evidence type="ECO:0000256" key="3">
    <source>
        <dbReference type="ARBA" id="ARBA00022833"/>
    </source>
</evidence>
<evidence type="ECO:0000256" key="6">
    <source>
        <dbReference type="SAM" id="MobiDB-lite"/>
    </source>
</evidence>
<reference evidence="8 9" key="1">
    <citation type="submission" date="2020-11" db="EMBL/GenBank/DDBJ databases">
        <authorList>
            <person name="Wallbank WR R."/>
            <person name="Pardo Diaz C."/>
            <person name="Kozak K."/>
            <person name="Martin S."/>
            <person name="Jiggins C."/>
            <person name="Moest M."/>
            <person name="Warren A I."/>
            <person name="Generalovic N T."/>
            <person name="Byers J.R.P. K."/>
            <person name="Montejo-Kovacevich G."/>
            <person name="Yen C E."/>
        </authorList>
    </citation>
    <scope>NUCLEOTIDE SEQUENCE [LARGE SCALE GENOMIC DNA]</scope>
</reference>
<dbReference type="Proteomes" id="UP000594454">
    <property type="component" value="Chromosome 5"/>
</dbReference>
<dbReference type="CDD" id="cd09390">
    <property type="entry name" value="LIM2_dLMO"/>
    <property type="match status" value="1"/>
</dbReference>
<keyword evidence="3 5" id="KW-0862">Zinc</keyword>
<dbReference type="GO" id="GO:0140297">
    <property type="term" value="F:DNA-binding transcription factor binding"/>
    <property type="evidence" value="ECO:0007669"/>
    <property type="project" value="TreeGrafter"/>
</dbReference>
<dbReference type="GO" id="GO:0003713">
    <property type="term" value="F:transcription coactivator activity"/>
    <property type="evidence" value="ECO:0007669"/>
    <property type="project" value="TreeGrafter"/>
</dbReference>
<keyword evidence="2" id="KW-0677">Repeat</keyword>
<dbReference type="PROSITE" id="PS00478">
    <property type="entry name" value="LIM_DOMAIN_1"/>
    <property type="match status" value="1"/>
</dbReference>
<dbReference type="GO" id="GO:0046872">
    <property type="term" value="F:metal ion binding"/>
    <property type="evidence" value="ECO:0007669"/>
    <property type="project" value="UniProtKB-KW"/>
</dbReference>
<evidence type="ECO:0000256" key="5">
    <source>
        <dbReference type="PROSITE-ProRule" id="PRU00125"/>
    </source>
</evidence>